<feature type="domain" description="Quinolinate phosphoribosyl transferase N-terminal" evidence="7">
    <location>
        <begin position="21"/>
        <end position="99"/>
    </location>
</feature>
<gene>
    <name evidence="8" type="ORF">CMTB2_05757</name>
</gene>
<evidence type="ECO:0000313" key="8">
    <source>
        <dbReference type="EMBL" id="EDM23113.1"/>
    </source>
</evidence>
<dbReference type="Gene3D" id="3.20.20.70">
    <property type="entry name" value="Aldolase class I"/>
    <property type="match status" value="1"/>
</dbReference>
<dbReference type="InterPro" id="IPR036068">
    <property type="entry name" value="Nicotinate_pribotase-like_C"/>
</dbReference>
<dbReference type="GO" id="GO:0005737">
    <property type="term" value="C:cytoplasm"/>
    <property type="evidence" value="ECO:0007669"/>
    <property type="project" value="TreeGrafter"/>
</dbReference>
<dbReference type="GO" id="GO:0034213">
    <property type="term" value="P:quinolinate catabolic process"/>
    <property type="evidence" value="ECO:0007669"/>
    <property type="project" value="TreeGrafter"/>
</dbReference>
<protein>
    <recommendedName>
        <fullName evidence="2">Putative pyrophosphorylase ModD</fullName>
    </recommendedName>
</protein>
<dbReference type="Gene3D" id="3.90.1170.20">
    <property type="entry name" value="Quinolinate phosphoribosyl transferase, N-terminal domain"/>
    <property type="match status" value="1"/>
</dbReference>
<comment type="similarity">
    <text evidence="1 5">Belongs to the NadC/ModD family.</text>
</comment>
<dbReference type="InterPro" id="IPR002638">
    <property type="entry name" value="Quinolinate_PRibosylTrfase_C"/>
</dbReference>
<dbReference type="PIRSF" id="PIRSF006250">
    <property type="entry name" value="NadC_ModD"/>
    <property type="match status" value="1"/>
</dbReference>
<evidence type="ECO:0000259" key="7">
    <source>
        <dbReference type="Pfam" id="PF02749"/>
    </source>
</evidence>
<dbReference type="PANTHER" id="PTHR32179:SF4">
    <property type="entry name" value="PYROPHOSPHORYLASE MODD-RELATED"/>
    <property type="match status" value="1"/>
</dbReference>
<dbReference type="SUPFAM" id="SSF51690">
    <property type="entry name" value="Nicotinate/Quinolinate PRTase C-terminal domain-like"/>
    <property type="match status" value="1"/>
</dbReference>
<evidence type="ECO:0000256" key="2">
    <source>
        <dbReference type="ARBA" id="ARBA00019205"/>
    </source>
</evidence>
<evidence type="ECO:0000256" key="4">
    <source>
        <dbReference type="ARBA" id="ARBA00022679"/>
    </source>
</evidence>
<dbReference type="FunFam" id="3.20.20.70:FF:000030">
    <property type="entry name" value="Nicotinate-nucleotide pyrophosphorylase, carboxylating"/>
    <property type="match status" value="1"/>
</dbReference>
<accession>A0AAI9AGB4</accession>
<dbReference type="InterPro" id="IPR022412">
    <property type="entry name" value="Quinolinate_PRibosylTrfase_N"/>
</dbReference>
<feature type="domain" description="Quinolinate phosphoribosyl transferase C-terminal" evidence="6">
    <location>
        <begin position="103"/>
        <end position="260"/>
    </location>
</feature>
<dbReference type="InterPro" id="IPR037128">
    <property type="entry name" value="Quinolinate_PRibosylTase_N_sf"/>
</dbReference>
<dbReference type="Pfam" id="PF01729">
    <property type="entry name" value="QRPTase_C"/>
    <property type="match status" value="1"/>
</dbReference>
<dbReference type="RefSeq" id="WP_007475261.1">
    <property type="nucleotide sequence ID" value="NZ_ABCJ01000009.1"/>
</dbReference>
<evidence type="ECO:0000313" key="9">
    <source>
        <dbReference type="Proteomes" id="UP000003288"/>
    </source>
</evidence>
<proteinExistence type="inferred from homology"/>
<dbReference type="NCBIfam" id="TIGR01334">
    <property type="entry name" value="modD"/>
    <property type="match status" value="1"/>
</dbReference>
<dbReference type="GO" id="GO:0009435">
    <property type="term" value="P:NAD+ biosynthetic process"/>
    <property type="evidence" value="ECO:0007669"/>
    <property type="project" value="InterPro"/>
</dbReference>
<dbReference type="GO" id="GO:0004514">
    <property type="term" value="F:nicotinate-nucleotide diphosphorylase (carboxylating) activity"/>
    <property type="evidence" value="ECO:0007669"/>
    <property type="project" value="InterPro"/>
</dbReference>
<keyword evidence="3 5" id="KW-0328">Glycosyltransferase</keyword>
<evidence type="ECO:0000256" key="5">
    <source>
        <dbReference type="PIRNR" id="PIRNR006250"/>
    </source>
</evidence>
<organism evidence="8 9">
    <name type="scientific">Caminibacter mediatlanticus TB-2</name>
    <dbReference type="NCBI Taxonomy" id="391592"/>
    <lineage>
        <taxon>Bacteria</taxon>
        <taxon>Pseudomonadati</taxon>
        <taxon>Campylobacterota</taxon>
        <taxon>Epsilonproteobacteria</taxon>
        <taxon>Nautiliales</taxon>
        <taxon>Nautiliaceae</taxon>
        <taxon>Caminibacter</taxon>
    </lineage>
</organism>
<evidence type="ECO:0000259" key="6">
    <source>
        <dbReference type="Pfam" id="PF01729"/>
    </source>
</evidence>
<dbReference type="SUPFAM" id="SSF54675">
    <property type="entry name" value="Nicotinate/Quinolinate PRTase N-terminal domain-like"/>
    <property type="match status" value="1"/>
</dbReference>
<evidence type="ECO:0000256" key="3">
    <source>
        <dbReference type="ARBA" id="ARBA00022676"/>
    </source>
</evidence>
<dbReference type="InterPro" id="IPR027277">
    <property type="entry name" value="NadC/ModD"/>
</dbReference>
<dbReference type="PANTHER" id="PTHR32179">
    <property type="entry name" value="NICOTINATE-NUCLEOTIDE PYROPHOSPHORYLASE [CARBOXYLATING]"/>
    <property type="match status" value="1"/>
</dbReference>
<dbReference type="Pfam" id="PF02749">
    <property type="entry name" value="QRPTase_N"/>
    <property type="match status" value="1"/>
</dbReference>
<sequence>MFFYTNEDVDRLINEDMSLFDLTKELLNIKEKGKIEFFTRKEAVVSGCELVSHLAKRLNLEVIFKEKDGIKVRENSKIFEAKGENVLILWKIAQNIFEYSLGVATYIKKMVDLAKQYNPHIEILTTRKVIPYTKKIALKSVMDGGGWPHRVTTTETILVFDNYINLYGGWEKFFEDFKILKNKAVEKKWIVEAKNLDMAEKLIEIGVDVIQLDKVDVKTTKNIVEKAHKFNIKVLSAGGISIENVEDYAKTGVDGIVTTAPYFAMGGDVKVKVSPL</sequence>
<keyword evidence="4 5" id="KW-0808">Transferase</keyword>
<dbReference type="InterPro" id="IPR013785">
    <property type="entry name" value="Aldolase_TIM"/>
</dbReference>
<dbReference type="AlphaFoldDB" id="A0AAI9AGB4"/>
<dbReference type="EMBL" id="ABCJ01000009">
    <property type="protein sequence ID" value="EDM23113.1"/>
    <property type="molecule type" value="Genomic_DNA"/>
</dbReference>
<evidence type="ECO:0000256" key="1">
    <source>
        <dbReference type="ARBA" id="ARBA00009400"/>
    </source>
</evidence>
<reference evidence="8 9" key="1">
    <citation type="journal article" date="2011" name="Stand. Genomic Sci.">
        <title>Draft genome sequence of Caminibacter mediatlanticus strain TB-2, an epsilonproteobacterium isolated from a deep-sea hydrothermal vent.</title>
        <authorList>
            <person name="Giovannelli D."/>
            <person name="Ferriera S."/>
            <person name="Johnson J."/>
            <person name="Kravitz S."/>
            <person name="Perez-Rodriguez I."/>
            <person name="Ricci J."/>
            <person name="O'Brien C."/>
            <person name="Voordeckers J.W."/>
            <person name="Bini E."/>
            <person name="Vetriani C."/>
        </authorList>
    </citation>
    <scope>NUCLEOTIDE SEQUENCE [LARGE SCALE GENOMIC DNA]</scope>
    <source>
        <strain evidence="8 9">TB-2</strain>
    </source>
</reference>
<dbReference type="Proteomes" id="UP000003288">
    <property type="component" value="Unassembled WGS sequence"/>
</dbReference>
<comment type="caution">
    <text evidence="8">The sequence shown here is derived from an EMBL/GenBank/DDBJ whole genome shotgun (WGS) entry which is preliminary data.</text>
</comment>
<dbReference type="InterPro" id="IPR006242">
    <property type="entry name" value="ModD"/>
</dbReference>
<name>A0AAI9AGB4_9BACT</name>